<dbReference type="Pfam" id="PF01966">
    <property type="entry name" value="HD"/>
    <property type="match status" value="1"/>
</dbReference>
<evidence type="ECO:0000313" key="3">
    <source>
        <dbReference type="Proteomes" id="UP000657177"/>
    </source>
</evidence>
<accession>A0A8J6LHH0</accession>
<organism evidence="2 3">
    <name type="scientific">Capillibacterium thermochitinicola</name>
    <dbReference type="NCBI Taxonomy" id="2699427"/>
    <lineage>
        <taxon>Bacteria</taxon>
        <taxon>Bacillati</taxon>
        <taxon>Bacillota</taxon>
        <taxon>Capillibacterium</taxon>
    </lineage>
</organism>
<name>A0A8J6LHH0_9FIRM</name>
<sequence length="423" mass="49714">MLEFRDPIHGFIPVRPWEKKIIDSQPFQRLRYIKQLSLTYLVYHGAEHTRFGHSIGTMHLVSRAFQAVVNNRGDLFSKEQREWYEQILRLMALTHDLGHAPFSHGSEEVFPEDMTHESFTEKIIKETEIADYIYEIGQEFAQKYGEEYNITPELICSIYRGRNTSNPDFIFLRKFLDSELDCDKMDYLLRDSYYCGVNYGRYDLERLVSTLTAYKKDENLFLAIEKGGLYAFEEFVLARYFMFIQVYFHKTRRFLDKILVGFLKNNLPDGKYPEDVGDYLAWDDNTVWNLIKDSQNTDEYANRLMTRKIMRCVYESPTHSEHTDQGIFNLIKNRLEKRFGKENLIYDSADKLAHKIPLKHTIDSEQAIPIILGHTKTPGTISTESGVIKNMTKPINIWRIYAKEEIAEEAKKLVNDIFSEMSS</sequence>
<dbReference type="Proteomes" id="UP000657177">
    <property type="component" value="Unassembled WGS sequence"/>
</dbReference>
<evidence type="ECO:0000313" key="2">
    <source>
        <dbReference type="EMBL" id="MBA2132110.1"/>
    </source>
</evidence>
<dbReference type="GO" id="GO:0006203">
    <property type="term" value="P:dGTP catabolic process"/>
    <property type="evidence" value="ECO:0007669"/>
    <property type="project" value="TreeGrafter"/>
</dbReference>
<feature type="domain" description="HD/PDEase" evidence="1">
    <location>
        <begin position="46"/>
        <end position="197"/>
    </location>
</feature>
<dbReference type="InterPro" id="IPR003607">
    <property type="entry name" value="HD/PDEase_dom"/>
</dbReference>
<dbReference type="SUPFAM" id="SSF109604">
    <property type="entry name" value="HD-domain/PDEase-like"/>
    <property type="match status" value="1"/>
</dbReference>
<dbReference type="Pfam" id="PF19276">
    <property type="entry name" value="HD_assoc_2"/>
    <property type="match status" value="1"/>
</dbReference>
<dbReference type="InterPro" id="IPR050135">
    <property type="entry name" value="dGTPase-like"/>
</dbReference>
<dbReference type="InterPro" id="IPR006674">
    <property type="entry name" value="HD_domain"/>
</dbReference>
<dbReference type="InterPro" id="IPR045509">
    <property type="entry name" value="HD_assoc_2"/>
</dbReference>
<proteinExistence type="predicted"/>
<comment type="caution">
    <text evidence="2">The sequence shown here is derived from an EMBL/GenBank/DDBJ whole genome shotgun (WGS) entry which is preliminary data.</text>
</comment>
<dbReference type="CDD" id="cd00077">
    <property type="entry name" value="HDc"/>
    <property type="match status" value="1"/>
</dbReference>
<dbReference type="SMART" id="SM00471">
    <property type="entry name" value="HDc"/>
    <property type="match status" value="1"/>
</dbReference>
<protein>
    <submittedName>
        <fullName evidence="2">HD domain-containing protein</fullName>
    </submittedName>
</protein>
<dbReference type="PANTHER" id="PTHR11373">
    <property type="entry name" value="DEOXYNUCLEOSIDE TRIPHOSPHATE TRIPHOSPHOHYDROLASE"/>
    <property type="match status" value="1"/>
</dbReference>
<reference evidence="2" key="1">
    <citation type="submission" date="2020-06" db="EMBL/GenBank/DDBJ databases">
        <title>Novel chitinolytic bacterium.</title>
        <authorList>
            <person name="Ungkulpasvich U."/>
            <person name="Kosugi A."/>
            <person name="Uke A."/>
        </authorList>
    </citation>
    <scope>NUCLEOTIDE SEQUENCE</scope>
    <source>
        <strain evidence="2">UUS1-1</strain>
    </source>
</reference>
<dbReference type="GO" id="GO:0008832">
    <property type="term" value="F:dGTPase activity"/>
    <property type="evidence" value="ECO:0007669"/>
    <property type="project" value="TreeGrafter"/>
</dbReference>
<keyword evidence="3" id="KW-1185">Reference proteome</keyword>
<dbReference type="Gene3D" id="1.10.3210.10">
    <property type="entry name" value="Hypothetical protein af1432"/>
    <property type="match status" value="1"/>
</dbReference>
<dbReference type="AlphaFoldDB" id="A0A8J6LHH0"/>
<evidence type="ECO:0000259" key="1">
    <source>
        <dbReference type="SMART" id="SM00471"/>
    </source>
</evidence>
<gene>
    <name evidence="2" type="ORF">G5B42_00870</name>
</gene>
<dbReference type="PANTHER" id="PTHR11373:SF4">
    <property type="entry name" value="DEOXYNUCLEOSIDE TRIPHOSPHATE TRIPHOSPHOHYDROLASE SAMHD1"/>
    <property type="match status" value="1"/>
</dbReference>
<dbReference type="EMBL" id="JAAKDE010000002">
    <property type="protein sequence ID" value="MBA2132110.1"/>
    <property type="molecule type" value="Genomic_DNA"/>
</dbReference>